<evidence type="ECO:0008006" key="9">
    <source>
        <dbReference type="Google" id="ProtNLM"/>
    </source>
</evidence>
<dbReference type="RefSeq" id="XP_053024883.1">
    <property type="nucleotide sequence ID" value="XM_053161039.1"/>
</dbReference>
<dbReference type="Pfam" id="PF00067">
    <property type="entry name" value="p450"/>
    <property type="match status" value="1"/>
</dbReference>
<evidence type="ECO:0000256" key="1">
    <source>
        <dbReference type="ARBA" id="ARBA00010617"/>
    </source>
</evidence>
<keyword evidence="6" id="KW-0812">Transmembrane</keyword>
<dbReference type="Proteomes" id="UP001164743">
    <property type="component" value="Chromosome 11A"/>
</dbReference>
<keyword evidence="2 5" id="KW-0479">Metal-binding</keyword>
<evidence type="ECO:0000313" key="7">
    <source>
        <dbReference type="EMBL" id="WAQ89328.1"/>
    </source>
</evidence>
<reference evidence="7" key="1">
    <citation type="submission" date="2022-10" db="EMBL/GenBank/DDBJ databases">
        <title>Puccinia triticina Genome sequencing and assembly.</title>
        <authorList>
            <person name="Li C."/>
        </authorList>
    </citation>
    <scope>NUCLEOTIDE SEQUENCE</scope>
    <source>
        <strain evidence="7">Pt15</strain>
    </source>
</reference>
<organism evidence="7 8">
    <name type="scientific">Puccinia triticina</name>
    <dbReference type="NCBI Taxonomy" id="208348"/>
    <lineage>
        <taxon>Eukaryota</taxon>
        <taxon>Fungi</taxon>
        <taxon>Dikarya</taxon>
        <taxon>Basidiomycota</taxon>
        <taxon>Pucciniomycotina</taxon>
        <taxon>Pucciniomycetes</taxon>
        <taxon>Pucciniales</taxon>
        <taxon>Pucciniaceae</taxon>
        <taxon>Puccinia</taxon>
    </lineage>
</organism>
<dbReference type="SUPFAM" id="SSF48264">
    <property type="entry name" value="Cytochrome P450"/>
    <property type="match status" value="1"/>
</dbReference>
<dbReference type="InterPro" id="IPR017972">
    <property type="entry name" value="Cyt_P450_CS"/>
</dbReference>
<evidence type="ECO:0000313" key="8">
    <source>
        <dbReference type="Proteomes" id="UP001164743"/>
    </source>
</evidence>
<feature type="transmembrane region" description="Helical" evidence="6">
    <location>
        <begin position="6"/>
        <end position="25"/>
    </location>
</feature>
<evidence type="ECO:0000256" key="6">
    <source>
        <dbReference type="SAM" id="Phobius"/>
    </source>
</evidence>
<dbReference type="GeneID" id="77801924"/>
<accession>A0ABY7CWM1</accession>
<keyword evidence="6" id="KW-1133">Transmembrane helix</keyword>
<dbReference type="PRINTS" id="PR00463">
    <property type="entry name" value="EP450I"/>
</dbReference>
<dbReference type="PRINTS" id="PR00385">
    <property type="entry name" value="P450"/>
</dbReference>
<comment type="similarity">
    <text evidence="1 5">Belongs to the cytochrome P450 family.</text>
</comment>
<dbReference type="EMBL" id="CP110431">
    <property type="protein sequence ID" value="WAQ89328.1"/>
    <property type="molecule type" value="Genomic_DNA"/>
</dbReference>
<keyword evidence="6" id="KW-0472">Membrane</keyword>
<evidence type="ECO:0000256" key="2">
    <source>
        <dbReference type="ARBA" id="ARBA00022723"/>
    </source>
</evidence>
<keyword evidence="4 5" id="KW-0408">Iron</keyword>
<dbReference type="Gene3D" id="1.10.630.10">
    <property type="entry name" value="Cytochrome P450"/>
    <property type="match status" value="1"/>
</dbReference>
<evidence type="ECO:0000256" key="5">
    <source>
        <dbReference type="RuleBase" id="RU000461"/>
    </source>
</evidence>
<dbReference type="InterPro" id="IPR036396">
    <property type="entry name" value="Cyt_P450_sf"/>
</dbReference>
<proteinExistence type="inferred from homology"/>
<keyword evidence="5" id="KW-0349">Heme</keyword>
<evidence type="ECO:0000256" key="3">
    <source>
        <dbReference type="ARBA" id="ARBA00023002"/>
    </source>
</evidence>
<evidence type="ECO:0000256" key="4">
    <source>
        <dbReference type="ARBA" id="ARBA00023004"/>
    </source>
</evidence>
<keyword evidence="5" id="KW-0503">Monooxygenase</keyword>
<dbReference type="PANTHER" id="PTHR24296">
    <property type="entry name" value="CYTOCHROME P450"/>
    <property type="match status" value="1"/>
</dbReference>
<keyword evidence="8" id="KW-1185">Reference proteome</keyword>
<gene>
    <name evidence="7" type="ORF">PtA15_11A15</name>
</gene>
<dbReference type="PROSITE" id="PS00086">
    <property type="entry name" value="CYTOCHROME_P450"/>
    <property type="match status" value="1"/>
</dbReference>
<sequence>MITSIVLQIIIFGGFAYLAYLLLEFRDRAIGTTKRKDPLFKDVPGWPLIGQLVQGLADSSNHLEASTRMALKLRPGYSTTVPGVRMIDVSKPEWLEYIQKTNFDNYEKGPLYRELMGDLFGNGIIVLDGAQWKRARTVNSRVFHTQTFKTVIEPSVDQSLDGLLKVLQSASDESRGVDFCNLFTRFTLASFVKMTFGRALGIYGEQSTAEAEAQASNKHLCSPEVFAEALDFSQKQIDFRFNVMIGWELYEKIIPSVGQRMKRSCDTIHNYAYTLIDERMSKLSSDGDSTNGNDFQNDFLGLMMDFHRQQGHTMDREELKDATFGFLLAGRDATAQSLSWCLFHLLMNKDMISKIREEVAQLLGTNPSDESRVTYENYKQFTITYAAILEAVRLHPPVPKSLKFAKTDDVIPGGPTVEAGDCVIWSDWQMARDPETWGSDCGQFKPDRWIDEDGKIRNFGNFIYHAFNGGPRRCVGMTMAIFVMVKTIVEMLQKYDLEFSEGWLENVPKSADIEGIRTNYPTPQYLASMTLPMENPMMVAVKPRLNQDK</sequence>
<protein>
    <recommendedName>
        <fullName evidence="9">Cytochrome P450</fullName>
    </recommendedName>
</protein>
<name>A0ABY7CWM1_9BASI</name>
<dbReference type="InterPro" id="IPR002401">
    <property type="entry name" value="Cyt_P450_E_grp-I"/>
</dbReference>
<keyword evidence="3 5" id="KW-0560">Oxidoreductase</keyword>
<dbReference type="InterPro" id="IPR001128">
    <property type="entry name" value="Cyt_P450"/>
</dbReference>